<dbReference type="HOGENOM" id="CLU_033692_0_0_7"/>
<evidence type="ECO:0000259" key="1">
    <source>
        <dbReference type="Pfam" id="PF13175"/>
    </source>
</evidence>
<name>G7QD47_9BACT</name>
<dbReference type="STRING" id="694327.DFW101_0336"/>
<dbReference type="Gene3D" id="3.40.50.300">
    <property type="entry name" value="P-loop containing nucleotide triphosphate hydrolases"/>
    <property type="match status" value="1"/>
</dbReference>
<dbReference type="Pfam" id="PF13175">
    <property type="entry name" value="AAA_15"/>
    <property type="match status" value="1"/>
</dbReference>
<reference evidence="3" key="1">
    <citation type="journal article" date="2015" name="Genome Announc.">
        <title>High-Quality Draft Genome Sequence of Desulfovibrio carbinoliphilus FW-101-2B, an Organic Acid-Oxidizing Sulfate-Reducing Bacterium Isolated from Uranium(VI)-Contaminated Groundwater.</title>
        <authorList>
            <person name="Ramsay B.D."/>
            <person name="Hwang C."/>
            <person name="Woo H.L."/>
            <person name="Carroll S.L."/>
            <person name="Lucas S."/>
            <person name="Han J."/>
            <person name="Lapidus A.L."/>
            <person name="Cheng J.F."/>
            <person name="Goodwin L.A."/>
            <person name="Pitluck S."/>
            <person name="Peters L."/>
            <person name="Chertkov O."/>
            <person name="Held B."/>
            <person name="Detter J.C."/>
            <person name="Han C.S."/>
            <person name="Tapia R."/>
            <person name="Land M.L."/>
            <person name="Hauser L.J."/>
            <person name="Kyrpides N.C."/>
            <person name="Ivanova N.N."/>
            <person name="Mikhailova N."/>
            <person name="Pagani I."/>
            <person name="Woyke T."/>
            <person name="Arkin A.P."/>
            <person name="Dehal P."/>
            <person name="Chivian D."/>
            <person name="Criddle C.S."/>
            <person name="Wu W."/>
            <person name="Chakraborty R."/>
            <person name="Hazen T.C."/>
            <person name="Fields M.W."/>
        </authorList>
    </citation>
    <scope>NUCLEOTIDE SEQUENCE [LARGE SCALE GENOMIC DNA]</scope>
    <source>
        <strain evidence="3">FW-101-2B</strain>
    </source>
</reference>
<keyword evidence="3" id="KW-1185">Reference proteome</keyword>
<dbReference type="PANTHER" id="PTHR43581">
    <property type="entry name" value="ATP/GTP PHOSPHATASE"/>
    <property type="match status" value="1"/>
</dbReference>
<dbReference type="eggNOG" id="COG1136">
    <property type="taxonomic scope" value="Bacteria"/>
</dbReference>
<dbReference type="EMBL" id="CM001368">
    <property type="protein sequence ID" value="EHJ46353.1"/>
    <property type="molecule type" value="Genomic_DNA"/>
</dbReference>
<sequence>MLANHTPRHLLKFEVSKLFNVFDHSILFNQESGITIITAPNGYGKTAILRLINAFFLNQWKILFNITYEKMTLYFDEDFRISVQHKKDDKKERLLFILKEKDKEQKYTIALGGIDPRQFPLHLVDQIIPNLDRIASLAWRDLTDNKRLTFAEVMEKYGHVLIKEAGRYEIHAKEFVDMQSRDEKIPDWLVSATSSINCKFIETQRLLDFTSPRIDQRHTRKAAQAISVVENQANHLKFAIQEKLAEFTNKSQELDRSFPHRVIKQASSKSILDSNLQGHIDSLEDTRSKLVSVGILDPTEGYTPISMENADQSTRSVLKVYVEDNVAKLSVFDSLYKKVSIFLEILNEKFASKRPPGAKKLIRCNKDSGLVVETDDGKVVELSELSSGEQHEIVLFYDIVFKMDQHTFLLIDEPELSLHVNWQKKFVPDLLKIISSNKMRVLLATHSPQIVHDRRDLRVSLGVHRND</sequence>
<organism evidence="2 3">
    <name type="scientific">Solidesulfovibrio carbinoliphilus subsp. oakridgensis</name>
    <dbReference type="NCBI Taxonomy" id="694327"/>
    <lineage>
        <taxon>Bacteria</taxon>
        <taxon>Pseudomonadati</taxon>
        <taxon>Thermodesulfobacteriota</taxon>
        <taxon>Desulfovibrionia</taxon>
        <taxon>Desulfovibrionales</taxon>
        <taxon>Desulfovibrionaceae</taxon>
        <taxon>Solidesulfovibrio</taxon>
    </lineage>
</organism>
<evidence type="ECO:0000313" key="2">
    <source>
        <dbReference type="EMBL" id="EHJ46353.1"/>
    </source>
</evidence>
<evidence type="ECO:0000313" key="3">
    <source>
        <dbReference type="Proteomes" id="UP000004662"/>
    </source>
</evidence>
<dbReference type="Proteomes" id="UP000004662">
    <property type="component" value="Chromosome"/>
</dbReference>
<gene>
    <name evidence="2" type="ORF">DFW101_0336</name>
</gene>
<accession>G7QD47</accession>
<dbReference type="PANTHER" id="PTHR43581:SF2">
    <property type="entry name" value="EXCINUCLEASE ATPASE SUBUNIT"/>
    <property type="match status" value="1"/>
</dbReference>
<dbReference type="SUPFAM" id="SSF52540">
    <property type="entry name" value="P-loop containing nucleoside triphosphate hydrolases"/>
    <property type="match status" value="1"/>
</dbReference>
<dbReference type="InterPro" id="IPR051396">
    <property type="entry name" value="Bact_Antivir_Def_Nuclease"/>
</dbReference>
<protein>
    <submittedName>
        <fullName evidence="2">Excinuclease ATPase subunit</fullName>
    </submittedName>
</protein>
<proteinExistence type="predicted"/>
<dbReference type="InterPro" id="IPR041685">
    <property type="entry name" value="AAA_GajA/Old/RecF-like"/>
</dbReference>
<dbReference type="OrthoDB" id="5468457at2"/>
<dbReference type="AlphaFoldDB" id="G7QD47"/>
<dbReference type="InterPro" id="IPR027417">
    <property type="entry name" value="P-loop_NTPase"/>
</dbReference>
<feature type="domain" description="Endonuclease GajA/Old nuclease/RecF-like AAA" evidence="1">
    <location>
        <begin position="28"/>
        <end position="451"/>
    </location>
</feature>
<dbReference type="RefSeq" id="WP_009179800.1">
    <property type="nucleotide sequence ID" value="NZ_CM001368.1"/>
</dbReference>